<keyword evidence="2" id="KW-1185">Reference proteome</keyword>
<accession>A0A162WKP0</accession>
<dbReference type="Proteomes" id="UP000076715">
    <property type="component" value="Unassembled WGS sequence"/>
</dbReference>
<gene>
    <name evidence="1" type="ORF">AWE51_19150</name>
</gene>
<dbReference type="STRING" id="1642818.AWE51_19150"/>
<comment type="caution">
    <text evidence="1">The sequence shown here is derived from an EMBL/GenBank/DDBJ whole genome shotgun (WGS) entry which is preliminary data.</text>
</comment>
<evidence type="ECO:0000313" key="2">
    <source>
        <dbReference type="Proteomes" id="UP000076715"/>
    </source>
</evidence>
<dbReference type="AlphaFoldDB" id="A0A162WKP0"/>
<proteinExistence type="predicted"/>
<name>A0A162WKP0_9FLAO</name>
<evidence type="ECO:0000313" key="1">
    <source>
        <dbReference type="EMBL" id="KZS38162.1"/>
    </source>
</evidence>
<protein>
    <submittedName>
        <fullName evidence="1">Uncharacterized protein</fullName>
    </submittedName>
</protein>
<reference evidence="1 2" key="1">
    <citation type="submission" date="2016-01" db="EMBL/GenBank/DDBJ databases">
        <title>The draft genome sequence of Aquimarina sp. RZW4-3-2.</title>
        <authorList>
            <person name="Wang Y."/>
        </authorList>
    </citation>
    <scope>NUCLEOTIDE SEQUENCE [LARGE SCALE GENOMIC DNA]</scope>
    <source>
        <strain evidence="1 2">RZW4-3-2</strain>
    </source>
</reference>
<dbReference type="RefSeq" id="WP_066320136.1">
    <property type="nucleotide sequence ID" value="NZ_LQRT01000060.1"/>
</dbReference>
<organism evidence="1 2">
    <name type="scientific">Aquimarina aggregata</name>
    <dbReference type="NCBI Taxonomy" id="1642818"/>
    <lineage>
        <taxon>Bacteria</taxon>
        <taxon>Pseudomonadati</taxon>
        <taxon>Bacteroidota</taxon>
        <taxon>Flavobacteriia</taxon>
        <taxon>Flavobacteriales</taxon>
        <taxon>Flavobacteriaceae</taxon>
        <taxon>Aquimarina</taxon>
    </lineage>
</organism>
<dbReference type="EMBL" id="LQRT01000060">
    <property type="protein sequence ID" value="KZS38162.1"/>
    <property type="molecule type" value="Genomic_DNA"/>
</dbReference>
<sequence>MSDGPLVDNEIQELRQYAIARNGTVKHSELLLMAAMRSTANATLLTAHRRGSFILPMASISQVNRDYIVNFNRESIPNDIHALRFRRLMVRLGISSENITDLNDEIETRIFEEIETAGGRSFHRQAESIVIHLMSGSSVEPLSVLNAMNNASSDSTSGDKVMAGITYIIAKEYNHPLANRLLNGSLKVDALIPRVYRRLQGEGDASYQYSTDQDIGKADTLYLPTNLELAQITDRALIIHELTHAQDDFNTTTATDISTIDLEMNAYRSQSKYVMDEIRNVPSGSAPGWVTSASRLANANLTHYWGFVSAAKRAPSTYNTVLNEILSAAPTSKSLSQIATDIGNSISVIDTNLRNAIINMRDSRGRNLYNSTSTTRVDGGAGHFFN</sequence>